<gene>
    <name evidence="2" type="ORF">SI859A1_03548</name>
</gene>
<dbReference type="BioCyc" id="AURANTIMONAS:SI859A1_03548-MONOMER"/>
<evidence type="ECO:0000313" key="2">
    <source>
        <dbReference type="EMBL" id="EAS48529.1"/>
    </source>
</evidence>
<sequence length="204" mass="22505">MQLPDGFTAIPPGKIAAIATVLEMTAPPAGLEQLPGEANWQFQRVAEPDPAWYEALYRRIGGNHLWYSRLALPAEELAATIRHPDVAIHTLDVDGVPQGLVELDFREDGACELVFFGVTEALIGTRAARFMMGRAIAAAFARPIDKLWLHTNTMDHPKAMAFYRRSGFTPVRQMVEVADDPRLTGLFDRQAAPHFPMIGERAAG</sequence>
<dbReference type="InterPro" id="IPR000182">
    <property type="entry name" value="GNAT_dom"/>
</dbReference>
<evidence type="ECO:0000259" key="1">
    <source>
        <dbReference type="PROSITE" id="PS51186"/>
    </source>
</evidence>
<reference evidence="2 3" key="1">
    <citation type="journal article" date="2008" name="Appl. Environ. Microbiol.">
        <title>Genomic insights into Mn(II) oxidation by the marine alphaproteobacterium Aurantimonas sp. strain SI85-9A1.</title>
        <authorList>
            <person name="Dick G.J."/>
            <person name="Podell S."/>
            <person name="Johnson H.A."/>
            <person name="Rivera-Espinoza Y."/>
            <person name="Bernier-Latmani R."/>
            <person name="McCarthy J.K."/>
            <person name="Torpey J.W."/>
            <person name="Clement B.G."/>
            <person name="Gaasterland T."/>
            <person name="Tebo B.M."/>
        </authorList>
    </citation>
    <scope>NUCLEOTIDE SEQUENCE [LARGE SCALE GENOMIC DNA]</scope>
    <source>
        <strain evidence="2 3">SI85-9A1</strain>
    </source>
</reference>
<dbReference type="Proteomes" id="UP000000321">
    <property type="component" value="Unassembled WGS sequence"/>
</dbReference>
<protein>
    <submittedName>
        <fullName evidence="2">Putative N-acetyltransferase</fullName>
    </submittedName>
</protein>
<dbReference type="HOGENOM" id="CLU_098254_2_0_5"/>
<organism evidence="2 3">
    <name type="scientific">Aurantimonas manganoxydans (strain ATCC BAA-1229 / DSM 21871 / SI85-9A1)</name>
    <dbReference type="NCBI Taxonomy" id="287752"/>
    <lineage>
        <taxon>Bacteria</taxon>
        <taxon>Pseudomonadati</taxon>
        <taxon>Pseudomonadota</taxon>
        <taxon>Alphaproteobacteria</taxon>
        <taxon>Hyphomicrobiales</taxon>
        <taxon>Aurantimonadaceae</taxon>
        <taxon>Aurantimonas</taxon>
    </lineage>
</organism>
<dbReference type="Gene3D" id="3.40.630.30">
    <property type="match status" value="1"/>
</dbReference>
<accession>Q1YE70</accession>
<dbReference type="AlphaFoldDB" id="Q1YE70"/>
<dbReference type="GO" id="GO:0016747">
    <property type="term" value="F:acyltransferase activity, transferring groups other than amino-acyl groups"/>
    <property type="evidence" value="ECO:0007669"/>
    <property type="project" value="InterPro"/>
</dbReference>
<dbReference type="RefSeq" id="WP_009211357.1">
    <property type="nucleotide sequence ID" value="NZ_BBWP01000039.1"/>
</dbReference>
<evidence type="ECO:0000313" key="3">
    <source>
        <dbReference type="Proteomes" id="UP000000321"/>
    </source>
</evidence>
<feature type="domain" description="N-acetyltransferase" evidence="1">
    <location>
        <begin position="24"/>
        <end position="193"/>
    </location>
</feature>
<dbReference type="EMBL" id="AAPJ01000009">
    <property type="protein sequence ID" value="EAS48529.1"/>
    <property type="molecule type" value="Genomic_DNA"/>
</dbReference>
<keyword evidence="3" id="KW-1185">Reference proteome</keyword>
<dbReference type="InterPro" id="IPR016181">
    <property type="entry name" value="Acyl_CoA_acyltransferase"/>
</dbReference>
<proteinExistence type="predicted"/>
<keyword evidence="2" id="KW-0808">Transferase</keyword>
<comment type="caution">
    <text evidence="2">The sequence shown here is derived from an EMBL/GenBank/DDBJ whole genome shotgun (WGS) entry which is preliminary data.</text>
</comment>
<dbReference type="Pfam" id="PF00583">
    <property type="entry name" value="Acetyltransf_1"/>
    <property type="match status" value="1"/>
</dbReference>
<name>Q1YE70_AURMS</name>
<dbReference type="OrthoDB" id="275336at2"/>
<dbReference type="PROSITE" id="PS51186">
    <property type="entry name" value="GNAT"/>
    <property type="match status" value="1"/>
</dbReference>
<dbReference type="SUPFAM" id="SSF55729">
    <property type="entry name" value="Acyl-CoA N-acyltransferases (Nat)"/>
    <property type="match status" value="1"/>
</dbReference>